<gene>
    <name evidence="1" type="ORF">FRACYDRAFT_267124</name>
</gene>
<dbReference type="KEGG" id="fcy:FRACYDRAFT_267124"/>
<proteinExistence type="predicted"/>
<name>A0A1E7FV48_9STRA</name>
<dbReference type="EMBL" id="KV784353">
    <property type="protein sequence ID" value="OEU22019.1"/>
    <property type="molecule type" value="Genomic_DNA"/>
</dbReference>
<sequence length="71" mass="7807">MYRIFLNMDSNSNVDADANANVDISPASLSAPEDDDSNGNTIELSAVVNSSINSNYESKKKRNSGERLQRR</sequence>
<evidence type="ECO:0000313" key="1">
    <source>
        <dbReference type="EMBL" id="OEU22019.1"/>
    </source>
</evidence>
<reference evidence="1 2" key="1">
    <citation type="submission" date="2016-09" db="EMBL/GenBank/DDBJ databases">
        <title>Extensive genetic diversity and differential bi-allelic expression allows diatom success in the polar Southern Ocean.</title>
        <authorList>
            <consortium name="DOE Joint Genome Institute"/>
            <person name="Mock T."/>
            <person name="Otillar R.P."/>
            <person name="Strauss J."/>
            <person name="Dupont C."/>
            <person name="Frickenhaus S."/>
            <person name="Maumus F."/>
            <person name="Mcmullan M."/>
            <person name="Sanges R."/>
            <person name="Schmutz J."/>
            <person name="Toseland A."/>
            <person name="Valas R."/>
            <person name="Veluchamy A."/>
            <person name="Ward B.J."/>
            <person name="Allen A."/>
            <person name="Barry K."/>
            <person name="Falciatore A."/>
            <person name="Ferrante M."/>
            <person name="Fortunato A.E."/>
            <person name="Gloeckner G."/>
            <person name="Gruber A."/>
            <person name="Hipkin R."/>
            <person name="Janech M."/>
            <person name="Kroth P."/>
            <person name="Leese F."/>
            <person name="Lindquist E."/>
            <person name="Lyon B.R."/>
            <person name="Martin J."/>
            <person name="Mayer C."/>
            <person name="Parker M."/>
            <person name="Quesneville H."/>
            <person name="Raymond J."/>
            <person name="Uhlig C."/>
            <person name="Valentin K.U."/>
            <person name="Worden A.Z."/>
            <person name="Armbrust E.V."/>
            <person name="Bowler C."/>
            <person name="Green B."/>
            <person name="Moulton V."/>
            <person name="Van Oosterhout C."/>
            <person name="Grigoriev I."/>
        </authorList>
    </citation>
    <scope>NUCLEOTIDE SEQUENCE [LARGE SCALE GENOMIC DNA]</scope>
    <source>
        <strain evidence="1 2">CCMP1102</strain>
    </source>
</reference>
<evidence type="ECO:0000313" key="2">
    <source>
        <dbReference type="Proteomes" id="UP000095751"/>
    </source>
</evidence>
<dbReference type="Proteomes" id="UP000095751">
    <property type="component" value="Unassembled WGS sequence"/>
</dbReference>
<dbReference type="AlphaFoldDB" id="A0A1E7FV48"/>
<accession>A0A1E7FV48</accession>
<protein>
    <submittedName>
        <fullName evidence="1">Uncharacterized protein</fullName>
    </submittedName>
</protein>
<organism evidence="1 2">
    <name type="scientific">Fragilariopsis cylindrus CCMP1102</name>
    <dbReference type="NCBI Taxonomy" id="635003"/>
    <lineage>
        <taxon>Eukaryota</taxon>
        <taxon>Sar</taxon>
        <taxon>Stramenopiles</taxon>
        <taxon>Ochrophyta</taxon>
        <taxon>Bacillariophyta</taxon>
        <taxon>Bacillariophyceae</taxon>
        <taxon>Bacillariophycidae</taxon>
        <taxon>Bacillariales</taxon>
        <taxon>Bacillariaceae</taxon>
        <taxon>Fragilariopsis</taxon>
    </lineage>
</organism>
<keyword evidence="2" id="KW-1185">Reference proteome</keyword>
<dbReference type="InParanoid" id="A0A1E7FV48"/>